<dbReference type="InterPro" id="IPR017907">
    <property type="entry name" value="Znf_RING_CS"/>
</dbReference>
<dbReference type="InterPro" id="IPR000315">
    <property type="entry name" value="Znf_B-box"/>
</dbReference>
<dbReference type="KEGG" id="bmus:118900211"/>
<keyword evidence="8" id="KW-1185">Reference proteome</keyword>
<dbReference type="InterPro" id="IPR003877">
    <property type="entry name" value="SPRY_dom"/>
</dbReference>
<evidence type="ECO:0000256" key="3">
    <source>
        <dbReference type="ARBA" id="ARBA00022833"/>
    </source>
</evidence>
<dbReference type="SUPFAM" id="SSF57845">
    <property type="entry name" value="B-box zinc-binding domain"/>
    <property type="match status" value="1"/>
</dbReference>
<keyword evidence="2 4" id="KW-0863">Zinc-finger</keyword>
<dbReference type="SUPFAM" id="SSF57850">
    <property type="entry name" value="RING/U-box"/>
    <property type="match status" value="1"/>
</dbReference>
<dbReference type="PROSITE" id="PS50119">
    <property type="entry name" value="ZF_BBOX"/>
    <property type="match status" value="1"/>
</dbReference>
<dbReference type="Gene3D" id="2.60.120.920">
    <property type="match status" value="1"/>
</dbReference>
<dbReference type="SMART" id="SM00336">
    <property type="entry name" value="BBOX"/>
    <property type="match status" value="1"/>
</dbReference>
<dbReference type="PANTHER" id="PTHR24103">
    <property type="entry name" value="E3 UBIQUITIN-PROTEIN LIGASE TRIM"/>
    <property type="match status" value="1"/>
</dbReference>
<dbReference type="Gene3D" id="3.30.160.60">
    <property type="entry name" value="Classic Zinc Finger"/>
    <property type="match status" value="1"/>
</dbReference>
<dbReference type="SMART" id="SM00449">
    <property type="entry name" value="SPRY"/>
    <property type="match status" value="1"/>
</dbReference>
<keyword evidence="1" id="KW-0479">Metal-binding</keyword>
<dbReference type="PROSITE" id="PS00518">
    <property type="entry name" value="ZF_RING_1"/>
    <property type="match status" value="1"/>
</dbReference>
<dbReference type="CDD" id="cd19783">
    <property type="entry name" value="Bbox2_TRIM43-like"/>
    <property type="match status" value="1"/>
</dbReference>
<dbReference type="AlphaFoldDB" id="A0A8B8Y832"/>
<dbReference type="PRINTS" id="PR01407">
    <property type="entry name" value="BUTYPHLNCDUF"/>
</dbReference>
<dbReference type="InterPro" id="IPR043136">
    <property type="entry name" value="B30.2/SPRY_sf"/>
</dbReference>
<proteinExistence type="predicted"/>
<dbReference type="InterPro" id="IPR001841">
    <property type="entry name" value="Znf_RING"/>
</dbReference>
<sequence>MPRVKNVLSFYLLRNMESAFTQCFPSEFICSICKDNFTDPVTISCGHRFCTPCLCLLWDDAQTATCCPVCKAISPKMDFKSTLLAKEHILPTRESIVCQLPSSAKQMCRIHQVVKLYFCQADTSLLCLFCSHSPEHAAHEHYPIKQVAEHYRENLLMQMKSIWKKKKENQSNIKKVTNIFRVWEGFVNLRMVMIGAEYPKVYQYLQEEKQKHLEMLAIEGKIVFQRLRRNVARMVHMGKLLRRIYEELKELCLKADVDMLQGVGDTMKRSHLMQLYIPQPMDPQLSTWAITGMLERLNSFRVYVTLDHKIRNCHVALTEDLRRLQCSPDHQDVPRNPASSENTPSWGAQTFTTGKHYWEVNVGNSRNWIIGLCKESWTSRNDMLLNSEDIFLLLCVSVEDRFSLFSTFPLLPHYIQRPQGWIGVFLDYECGIISFINVARSSLICNFLSRSFSFPLRPFIWCGPK</sequence>
<evidence type="ECO:0000259" key="5">
    <source>
        <dbReference type="PROSITE" id="PS50089"/>
    </source>
</evidence>
<dbReference type="InterPro" id="IPR001870">
    <property type="entry name" value="B30.2/SPRY"/>
</dbReference>
<evidence type="ECO:0000256" key="1">
    <source>
        <dbReference type="ARBA" id="ARBA00022723"/>
    </source>
</evidence>
<reference evidence="9" key="1">
    <citation type="submission" date="2025-08" db="UniProtKB">
        <authorList>
            <consortium name="RefSeq"/>
        </authorList>
    </citation>
    <scope>IDENTIFICATION</scope>
    <source>
        <tissue evidence="9">Epidermis and Blubber</tissue>
    </source>
</reference>
<dbReference type="CTD" id="390231"/>
<gene>
    <name evidence="9" type="primary">TRIM77</name>
</gene>
<name>A0A8B8Y832_BALMU</name>
<evidence type="ECO:0000313" key="9">
    <source>
        <dbReference type="RefSeq" id="XP_036718468.1"/>
    </source>
</evidence>
<evidence type="ECO:0000313" key="8">
    <source>
        <dbReference type="Proteomes" id="UP000694857"/>
    </source>
</evidence>
<feature type="domain" description="B box-type" evidence="6">
    <location>
        <begin position="103"/>
        <end position="144"/>
    </location>
</feature>
<dbReference type="SUPFAM" id="SSF49899">
    <property type="entry name" value="Concanavalin A-like lectins/glucanases"/>
    <property type="match status" value="1"/>
</dbReference>
<dbReference type="Gene3D" id="3.30.40.10">
    <property type="entry name" value="Zinc/RING finger domain, C3HC4 (zinc finger)"/>
    <property type="match status" value="1"/>
</dbReference>
<dbReference type="GO" id="GO:0008270">
    <property type="term" value="F:zinc ion binding"/>
    <property type="evidence" value="ECO:0007669"/>
    <property type="project" value="UniProtKB-KW"/>
</dbReference>
<dbReference type="Pfam" id="PF13445">
    <property type="entry name" value="zf-RING_UBOX"/>
    <property type="match status" value="1"/>
</dbReference>
<dbReference type="SMART" id="SM00184">
    <property type="entry name" value="RING"/>
    <property type="match status" value="1"/>
</dbReference>
<evidence type="ECO:0000259" key="6">
    <source>
        <dbReference type="PROSITE" id="PS50119"/>
    </source>
</evidence>
<dbReference type="InterPro" id="IPR013320">
    <property type="entry name" value="ConA-like_dom_sf"/>
</dbReference>
<protein>
    <submittedName>
        <fullName evidence="9">Tripartite motif-containing protein 77 isoform X1</fullName>
    </submittedName>
</protein>
<accession>A0A8B8Y832</accession>
<dbReference type="InterPro" id="IPR050143">
    <property type="entry name" value="TRIM/RBCC"/>
</dbReference>
<dbReference type="InterPro" id="IPR013083">
    <property type="entry name" value="Znf_RING/FYVE/PHD"/>
</dbReference>
<keyword evidence="3" id="KW-0862">Zinc</keyword>
<feature type="domain" description="RING-type" evidence="5">
    <location>
        <begin position="30"/>
        <end position="71"/>
    </location>
</feature>
<dbReference type="GeneID" id="118900211"/>
<dbReference type="PROSITE" id="PS50188">
    <property type="entry name" value="B302_SPRY"/>
    <property type="match status" value="1"/>
</dbReference>
<feature type="domain" description="B30.2/SPRY" evidence="7">
    <location>
        <begin position="283"/>
        <end position="465"/>
    </location>
</feature>
<evidence type="ECO:0000256" key="2">
    <source>
        <dbReference type="ARBA" id="ARBA00022771"/>
    </source>
</evidence>
<dbReference type="InterPro" id="IPR003879">
    <property type="entry name" value="Butyrophylin_SPRY"/>
</dbReference>
<organism evidence="8 9">
    <name type="scientific">Balaenoptera musculus</name>
    <name type="common">Blue whale</name>
    <dbReference type="NCBI Taxonomy" id="9771"/>
    <lineage>
        <taxon>Eukaryota</taxon>
        <taxon>Metazoa</taxon>
        <taxon>Chordata</taxon>
        <taxon>Craniata</taxon>
        <taxon>Vertebrata</taxon>
        <taxon>Euteleostomi</taxon>
        <taxon>Mammalia</taxon>
        <taxon>Eutheria</taxon>
        <taxon>Laurasiatheria</taxon>
        <taxon>Artiodactyla</taxon>
        <taxon>Whippomorpha</taxon>
        <taxon>Cetacea</taxon>
        <taxon>Mysticeti</taxon>
        <taxon>Balaenopteridae</taxon>
        <taxon>Balaenoptera</taxon>
    </lineage>
</organism>
<evidence type="ECO:0000256" key="4">
    <source>
        <dbReference type="PROSITE-ProRule" id="PRU00024"/>
    </source>
</evidence>
<dbReference type="Pfam" id="PF00622">
    <property type="entry name" value="SPRY"/>
    <property type="match status" value="1"/>
</dbReference>
<dbReference type="OrthoDB" id="9671803at2759"/>
<dbReference type="Proteomes" id="UP000694857">
    <property type="component" value="Chromosome 8"/>
</dbReference>
<dbReference type="RefSeq" id="XP_036718468.1">
    <property type="nucleotide sequence ID" value="XM_036862573.1"/>
</dbReference>
<evidence type="ECO:0000259" key="7">
    <source>
        <dbReference type="PROSITE" id="PS50188"/>
    </source>
</evidence>
<dbReference type="PROSITE" id="PS50089">
    <property type="entry name" value="ZF_RING_2"/>
    <property type="match status" value="1"/>
</dbReference>
<dbReference type="InterPro" id="IPR027370">
    <property type="entry name" value="Znf-RING_euk"/>
</dbReference>